<feature type="transmembrane region" description="Helical" evidence="8">
    <location>
        <begin position="169"/>
        <end position="187"/>
    </location>
</feature>
<feature type="transmembrane region" description="Helical" evidence="8">
    <location>
        <begin position="217"/>
        <end position="233"/>
    </location>
</feature>
<evidence type="ECO:0000313" key="10">
    <source>
        <dbReference type="RefSeq" id="XP_018324446.1"/>
    </source>
</evidence>
<evidence type="ECO:0000256" key="1">
    <source>
        <dbReference type="ARBA" id="ARBA00004141"/>
    </source>
</evidence>
<dbReference type="GO" id="GO:0000506">
    <property type="term" value="C:glycosylphosphatidylinositol-N-acetylglucosaminyltransferase (GPI-GnT) complex"/>
    <property type="evidence" value="ECO:0007669"/>
    <property type="project" value="TreeGrafter"/>
</dbReference>
<dbReference type="GO" id="GO:0006506">
    <property type="term" value="P:GPI anchor biosynthetic process"/>
    <property type="evidence" value="ECO:0007669"/>
    <property type="project" value="UniProtKB-UniPathway"/>
</dbReference>
<evidence type="ECO:0000256" key="7">
    <source>
        <dbReference type="ARBA" id="ARBA00023136"/>
    </source>
</evidence>
<keyword evidence="5 8" id="KW-0812">Transmembrane</keyword>
<keyword evidence="6 8" id="KW-1133">Transmembrane helix</keyword>
<feature type="transmembrane region" description="Helical" evidence="8">
    <location>
        <begin position="239"/>
        <end position="259"/>
    </location>
</feature>
<reference evidence="10" key="1">
    <citation type="submission" date="2025-08" db="UniProtKB">
        <authorList>
            <consortium name="RefSeq"/>
        </authorList>
    </citation>
    <scope>IDENTIFICATION</scope>
    <source>
        <tissue evidence="10">Entire body</tissue>
    </source>
</reference>
<feature type="transmembrane region" description="Helical" evidence="8">
    <location>
        <begin position="112"/>
        <end position="131"/>
    </location>
</feature>
<dbReference type="GeneID" id="108736496"/>
<dbReference type="UniPathway" id="UPA00196"/>
<accession>A0A1W4WKI7</accession>
<dbReference type="Proteomes" id="UP000192223">
    <property type="component" value="Unplaced"/>
</dbReference>
<keyword evidence="7 8" id="KW-0472">Membrane</keyword>
<comment type="similarity">
    <text evidence="3">Belongs to the PIGC family.</text>
</comment>
<dbReference type="PANTHER" id="PTHR12982">
    <property type="entry name" value="PHOSPHATIDYLINOSITOL GLYCAN, CLASS C"/>
    <property type="match status" value="1"/>
</dbReference>
<name>A0A1W4WKI7_AGRPL</name>
<sequence length="283" mass="32444">MSVPIEPDQQPWCRKLYANEGYPDNYTDETFLRELRKNIYFKPVSFKEAIKGASLVINELCTVVLFVLHYTFLYNNWIDPSTVFTYSSSVTFIGYIIYSFKSISINKKTIGHDVRTLLMYIVFGHLFSPVLHTLTDTISTDTIYTMTFFMMLIHLIFFNYGIDGSIVSNGLSISAAIFASICLSSRLASAFEAFVLMTFSTQCFILFPFLKAKVDNLYFITPSLVAFDIVVLWCVSKTMFALFLCSLVLLNGLCPYLFVKYQRHKDNIHGPWDEAVVEDTKQI</sequence>
<evidence type="ECO:0000256" key="5">
    <source>
        <dbReference type="ARBA" id="ARBA00022692"/>
    </source>
</evidence>
<dbReference type="InterPro" id="IPR009450">
    <property type="entry name" value="Plno_GlcNAc_GPI2"/>
</dbReference>
<keyword evidence="9" id="KW-1185">Reference proteome</keyword>
<dbReference type="Pfam" id="PF06432">
    <property type="entry name" value="GPI2"/>
    <property type="match status" value="1"/>
</dbReference>
<evidence type="ECO:0000256" key="2">
    <source>
        <dbReference type="ARBA" id="ARBA00004687"/>
    </source>
</evidence>
<dbReference type="KEGG" id="apln:108736496"/>
<feature type="transmembrane region" description="Helical" evidence="8">
    <location>
        <begin position="193"/>
        <end position="210"/>
    </location>
</feature>
<evidence type="ECO:0000256" key="6">
    <source>
        <dbReference type="ARBA" id="ARBA00022989"/>
    </source>
</evidence>
<feature type="transmembrane region" description="Helical" evidence="8">
    <location>
        <begin position="143"/>
        <end position="162"/>
    </location>
</feature>
<dbReference type="CTD" id="38410"/>
<dbReference type="STRING" id="224129.A0A1W4WKI7"/>
<dbReference type="RefSeq" id="XP_018324446.1">
    <property type="nucleotide sequence ID" value="XM_018468944.2"/>
</dbReference>
<proteinExistence type="inferred from homology"/>
<evidence type="ECO:0000313" key="9">
    <source>
        <dbReference type="Proteomes" id="UP000192223"/>
    </source>
</evidence>
<evidence type="ECO:0000256" key="3">
    <source>
        <dbReference type="ARBA" id="ARBA00008321"/>
    </source>
</evidence>
<keyword evidence="10" id="KW-0328">Glycosyltransferase</keyword>
<evidence type="ECO:0000256" key="4">
    <source>
        <dbReference type="ARBA" id="ARBA00022502"/>
    </source>
</evidence>
<comment type="subcellular location">
    <subcellularLocation>
        <location evidence="1">Membrane</location>
        <topology evidence="1">Multi-pass membrane protein</topology>
    </subcellularLocation>
</comment>
<keyword evidence="4" id="KW-0337">GPI-anchor biosynthesis</keyword>
<dbReference type="AlphaFoldDB" id="A0A1W4WKI7"/>
<protein>
    <submittedName>
        <fullName evidence="10">Phosphatidylinositol N-acetylglucosaminyltransferase subunit C</fullName>
    </submittedName>
</protein>
<dbReference type="InParanoid" id="A0A1W4WKI7"/>
<evidence type="ECO:0000256" key="8">
    <source>
        <dbReference type="SAM" id="Phobius"/>
    </source>
</evidence>
<feature type="transmembrane region" description="Helical" evidence="8">
    <location>
        <begin position="55"/>
        <end position="77"/>
    </location>
</feature>
<dbReference type="PANTHER" id="PTHR12982:SF0">
    <property type="entry name" value="PHOSPHATIDYLINOSITOL N-ACETYLGLUCOSAMINYLTRANSFERASE SUBUNIT C"/>
    <property type="match status" value="1"/>
</dbReference>
<keyword evidence="10" id="KW-0808">Transferase</keyword>
<dbReference type="OrthoDB" id="196709at2759"/>
<gene>
    <name evidence="10" type="primary">LOC108736496</name>
</gene>
<organism evidence="9 10">
    <name type="scientific">Agrilus planipennis</name>
    <name type="common">Emerald ash borer</name>
    <name type="synonym">Agrilus marcopoli</name>
    <dbReference type="NCBI Taxonomy" id="224129"/>
    <lineage>
        <taxon>Eukaryota</taxon>
        <taxon>Metazoa</taxon>
        <taxon>Ecdysozoa</taxon>
        <taxon>Arthropoda</taxon>
        <taxon>Hexapoda</taxon>
        <taxon>Insecta</taxon>
        <taxon>Pterygota</taxon>
        <taxon>Neoptera</taxon>
        <taxon>Endopterygota</taxon>
        <taxon>Coleoptera</taxon>
        <taxon>Polyphaga</taxon>
        <taxon>Elateriformia</taxon>
        <taxon>Buprestoidea</taxon>
        <taxon>Buprestidae</taxon>
        <taxon>Agrilinae</taxon>
        <taxon>Agrilus</taxon>
    </lineage>
</organism>
<feature type="transmembrane region" description="Helical" evidence="8">
    <location>
        <begin position="83"/>
        <end position="100"/>
    </location>
</feature>
<dbReference type="PIRSF" id="PIRSF016104">
    <property type="entry name" value="GPI2"/>
    <property type="match status" value="1"/>
</dbReference>
<dbReference type="GO" id="GO:0016757">
    <property type="term" value="F:glycosyltransferase activity"/>
    <property type="evidence" value="ECO:0007669"/>
    <property type="project" value="UniProtKB-KW"/>
</dbReference>
<comment type="pathway">
    <text evidence="2">Glycolipid biosynthesis; glycosylphosphatidylinositol-anchor biosynthesis.</text>
</comment>
<dbReference type="FunCoup" id="A0A1W4WKI7">
    <property type="interactions" value="1458"/>
</dbReference>